<dbReference type="PANTHER" id="PTHR30419">
    <property type="entry name" value="HTH-TYPE TRANSCRIPTIONAL REGULATOR YBHD"/>
    <property type="match status" value="1"/>
</dbReference>
<dbReference type="PROSITE" id="PS50931">
    <property type="entry name" value="HTH_LYSR"/>
    <property type="match status" value="1"/>
</dbReference>
<evidence type="ECO:0000256" key="2">
    <source>
        <dbReference type="ARBA" id="ARBA00023015"/>
    </source>
</evidence>
<comment type="similarity">
    <text evidence="1">Belongs to the LysR transcriptional regulatory family.</text>
</comment>
<dbReference type="InterPro" id="IPR036388">
    <property type="entry name" value="WH-like_DNA-bd_sf"/>
</dbReference>
<dbReference type="RefSeq" id="WP_115152013.1">
    <property type="nucleotide sequence ID" value="NZ_UGPP01000001.1"/>
</dbReference>
<keyword evidence="4" id="KW-0804">Transcription</keyword>
<evidence type="ECO:0000259" key="5">
    <source>
        <dbReference type="PROSITE" id="PS50931"/>
    </source>
</evidence>
<dbReference type="CDD" id="cd05466">
    <property type="entry name" value="PBP2_LTTR_substrate"/>
    <property type="match status" value="1"/>
</dbReference>
<gene>
    <name evidence="6" type="primary">benM_2</name>
    <name evidence="6" type="ORF">NCTC10571_02012</name>
</gene>
<dbReference type="Gene3D" id="3.40.190.290">
    <property type="match status" value="1"/>
</dbReference>
<dbReference type="EMBL" id="UGPP01000001">
    <property type="protein sequence ID" value="STY71836.1"/>
    <property type="molecule type" value="Genomic_DNA"/>
</dbReference>
<dbReference type="PANTHER" id="PTHR30419:SF8">
    <property type="entry name" value="NITROGEN ASSIMILATION TRANSCRIPTIONAL ACTIVATOR-RELATED"/>
    <property type="match status" value="1"/>
</dbReference>
<proteinExistence type="inferred from homology"/>
<dbReference type="SUPFAM" id="SSF53850">
    <property type="entry name" value="Periplasmic binding protein-like II"/>
    <property type="match status" value="1"/>
</dbReference>
<organism evidence="6 7">
    <name type="scientific">Megamonas hypermegale</name>
    <dbReference type="NCBI Taxonomy" id="158847"/>
    <lineage>
        <taxon>Bacteria</taxon>
        <taxon>Bacillati</taxon>
        <taxon>Bacillota</taxon>
        <taxon>Negativicutes</taxon>
        <taxon>Selenomonadales</taxon>
        <taxon>Selenomonadaceae</taxon>
        <taxon>Megamonas</taxon>
    </lineage>
</organism>
<dbReference type="InterPro" id="IPR005119">
    <property type="entry name" value="LysR_subst-bd"/>
</dbReference>
<accession>A0A378NVE1</accession>
<dbReference type="GO" id="GO:0005829">
    <property type="term" value="C:cytosol"/>
    <property type="evidence" value="ECO:0007669"/>
    <property type="project" value="TreeGrafter"/>
</dbReference>
<dbReference type="Pfam" id="PF03466">
    <property type="entry name" value="LysR_substrate"/>
    <property type="match status" value="1"/>
</dbReference>
<keyword evidence="2" id="KW-0805">Transcription regulation</keyword>
<dbReference type="AlphaFoldDB" id="A0A378NVE1"/>
<evidence type="ECO:0000256" key="1">
    <source>
        <dbReference type="ARBA" id="ARBA00009437"/>
    </source>
</evidence>
<reference evidence="6 7" key="1">
    <citation type="submission" date="2018-06" db="EMBL/GenBank/DDBJ databases">
        <authorList>
            <consortium name="Pathogen Informatics"/>
            <person name="Doyle S."/>
        </authorList>
    </citation>
    <scope>NUCLEOTIDE SEQUENCE [LARGE SCALE GENOMIC DNA]</scope>
    <source>
        <strain evidence="6 7">NCTC10571</strain>
    </source>
</reference>
<evidence type="ECO:0000313" key="7">
    <source>
        <dbReference type="Proteomes" id="UP000255234"/>
    </source>
</evidence>
<protein>
    <submittedName>
        <fullName evidence="6">Ben and cat operon transcriptional regulator</fullName>
    </submittedName>
</protein>
<dbReference type="GO" id="GO:0003700">
    <property type="term" value="F:DNA-binding transcription factor activity"/>
    <property type="evidence" value="ECO:0007669"/>
    <property type="project" value="InterPro"/>
</dbReference>
<dbReference type="InterPro" id="IPR036390">
    <property type="entry name" value="WH_DNA-bd_sf"/>
</dbReference>
<feature type="domain" description="HTH lysR-type" evidence="5">
    <location>
        <begin position="5"/>
        <end position="62"/>
    </location>
</feature>
<sequence length="299" mass="34621">MIELPSIQQLENFIIYSKVKDIATAAREANVTRSAFSFQMKKLEEIVGTQLVVHGENTIELTKEGQIFLAKAEKIVSELKQSLSEMKKLAGKEVSLSVGALMSLGDVFINQHLTYFKKYNTNIKINVYNLEAKELINQLEADKLDIVSSFSLKDLQDDEYENIFFCDEEMVYYAPNIEHLGNIINVEEIAQYPMVQYSPYYLMNSTIKNYFSKLGCHPQVEAWFATPYAIMHYCQQNQVGAVLPKRLLNAMGFFDGYYDIEPDFTLKCHLLYKKTNPKYKYIKIFIDYINTLYNKNNNN</sequence>
<dbReference type="Pfam" id="PF00126">
    <property type="entry name" value="HTH_1"/>
    <property type="match status" value="1"/>
</dbReference>
<dbReference type="SUPFAM" id="SSF46785">
    <property type="entry name" value="Winged helix' DNA-binding domain"/>
    <property type="match status" value="1"/>
</dbReference>
<evidence type="ECO:0000313" key="6">
    <source>
        <dbReference type="EMBL" id="STY71836.1"/>
    </source>
</evidence>
<name>A0A378NVE1_9FIRM</name>
<dbReference type="Proteomes" id="UP000255234">
    <property type="component" value="Unassembled WGS sequence"/>
</dbReference>
<keyword evidence="3" id="KW-0238">DNA-binding</keyword>
<dbReference type="InterPro" id="IPR050950">
    <property type="entry name" value="HTH-type_LysR_regulators"/>
</dbReference>
<evidence type="ECO:0000256" key="3">
    <source>
        <dbReference type="ARBA" id="ARBA00023125"/>
    </source>
</evidence>
<dbReference type="GO" id="GO:0003677">
    <property type="term" value="F:DNA binding"/>
    <property type="evidence" value="ECO:0007669"/>
    <property type="project" value="UniProtKB-KW"/>
</dbReference>
<dbReference type="Gene3D" id="1.10.10.10">
    <property type="entry name" value="Winged helix-like DNA-binding domain superfamily/Winged helix DNA-binding domain"/>
    <property type="match status" value="1"/>
</dbReference>
<dbReference type="InterPro" id="IPR000847">
    <property type="entry name" value="LysR_HTH_N"/>
</dbReference>
<evidence type="ECO:0000256" key="4">
    <source>
        <dbReference type="ARBA" id="ARBA00023163"/>
    </source>
</evidence>